<comment type="pathway">
    <text evidence="1">Cofactor biosynthesis; molybdopterin biosynthesis.</text>
</comment>
<evidence type="ECO:0000256" key="3">
    <source>
        <dbReference type="ARBA" id="ARBA00011950"/>
    </source>
</evidence>
<dbReference type="PANTHER" id="PTHR23404">
    <property type="entry name" value="MOLYBDOPTERIN SYNTHASE RELATED"/>
    <property type="match status" value="1"/>
</dbReference>
<dbReference type="RefSeq" id="WP_011644643.1">
    <property type="nucleotide sequence ID" value="NC_008347.1"/>
</dbReference>
<dbReference type="InterPro" id="IPR003448">
    <property type="entry name" value="Mopterin_biosynth_MoaE"/>
</dbReference>
<evidence type="ECO:0000256" key="7">
    <source>
        <dbReference type="ARBA" id="ARBA00026066"/>
    </source>
</evidence>
<reference evidence="13 14" key="1">
    <citation type="submission" date="2006-08" db="EMBL/GenBank/DDBJ databases">
        <title>Complete sequence of Maricaulis maris MCS10.</title>
        <authorList>
            <consortium name="US DOE Joint Genome Institute"/>
            <person name="Copeland A."/>
            <person name="Lucas S."/>
            <person name="Lapidus A."/>
            <person name="Barry K."/>
            <person name="Detter J.C."/>
            <person name="Glavina del Rio T."/>
            <person name="Hammon N."/>
            <person name="Israni S."/>
            <person name="Dalin E."/>
            <person name="Tice H."/>
            <person name="Pitluck S."/>
            <person name="Saunders E."/>
            <person name="Brettin T."/>
            <person name="Bruce D."/>
            <person name="Han C."/>
            <person name="Tapia R."/>
            <person name="Gilna P."/>
            <person name="Schmutz J."/>
            <person name="Larimer F."/>
            <person name="Land M."/>
            <person name="Hauser L."/>
            <person name="Kyrpides N."/>
            <person name="Mikhailova N."/>
            <person name="Viollier P."/>
            <person name="Stephens C."/>
            <person name="Richardson P."/>
        </authorList>
    </citation>
    <scope>NUCLEOTIDE SEQUENCE [LARGE SCALE GENOMIC DNA]</scope>
    <source>
        <strain evidence="13 14">MCS10</strain>
    </source>
</reference>
<evidence type="ECO:0000256" key="4">
    <source>
        <dbReference type="ARBA" id="ARBA00013858"/>
    </source>
</evidence>
<evidence type="ECO:0000256" key="6">
    <source>
        <dbReference type="ARBA" id="ARBA00025448"/>
    </source>
</evidence>
<dbReference type="SUPFAM" id="SSF54690">
    <property type="entry name" value="Molybdopterin synthase subunit MoaE"/>
    <property type="match status" value="1"/>
</dbReference>
<dbReference type="GO" id="GO:0006777">
    <property type="term" value="P:Mo-molybdopterin cofactor biosynthetic process"/>
    <property type="evidence" value="ECO:0007669"/>
    <property type="project" value="UniProtKB-KW"/>
</dbReference>
<accession>Q0AL44</accession>
<keyword evidence="14" id="KW-1185">Reference proteome</keyword>
<dbReference type="Proteomes" id="UP000001964">
    <property type="component" value="Chromosome"/>
</dbReference>
<dbReference type="Gene3D" id="3.90.1170.40">
    <property type="entry name" value="Molybdopterin biosynthesis MoaE subunit"/>
    <property type="match status" value="1"/>
</dbReference>
<dbReference type="KEGG" id="mmr:Mmar10_2713"/>
<comment type="catalytic activity">
    <reaction evidence="12">
        <text>2 [molybdopterin-synthase sulfur-carrier protein]-C-terminal-Gly-aminoethanethioate + cyclic pyranopterin phosphate + H2O = molybdopterin + 2 [molybdopterin-synthase sulfur-carrier protein]-C-terminal Gly-Gly + 2 H(+)</text>
        <dbReference type="Rhea" id="RHEA:26333"/>
        <dbReference type="Rhea" id="RHEA-COMP:12202"/>
        <dbReference type="Rhea" id="RHEA-COMP:19907"/>
        <dbReference type="ChEBI" id="CHEBI:15377"/>
        <dbReference type="ChEBI" id="CHEBI:15378"/>
        <dbReference type="ChEBI" id="CHEBI:58698"/>
        <dbReference type="ChEBI" id="CHEBI:59648"/>
        <dbReference type="ChEBI" id="CHEBI:90778"/>
        <dbReference type="ChEBI" id="CHEBI:232372"/>
        <dbReference type="EC" id="2.8.1.12"/>
    </reaction>
</comment>
<organism evidence="13 14">
    <name type="scientific">Maricaulis maris (strain MCS10)</name>
    <name type="common">Caulobacter maris</name>
    <dbReference type="NCBI Taxonomy" id="394221"/>
    <lineage>
        <taxon>Bacteria</taxon>
        <taxon>Pseudomonadati</taxon>
        <taxon>Pseudomonadota</taxon>
        <taxon>Alphaproteobacteria</taxon>
        <taxon>Maricaulales</taxon>
        <taxon>Maricaulaceae</taxon>
        <taxon>Maricaulis</taxon>
    </lineage>
</organism>
<comment type="similarity">
    <text evidence="2">Belongs to the MoaE family.</text>
</comment>
<keyword evidence="5" id="KW-0501">Molybdenum cofactor biosynthesis</keyword>
<dbReference type="eggNOG" id="COG0314">
    <property type="taxonomic scope" value="Bacteria"/>
</dbReference>
<proteinExistence type="inferred from homology"/>
<dbReference type="HOGENOM" id="CLU_089568_2_1_5"/>
<dbReference type="EMBL" id="CP000449">
    <property type="protein sequence ID" value="ABI66999.1"/>
    <property type="molecule type" value="Genomic_DNA"/>
</dbReference>
<dbReference type="InterPro" id="IPR036563">
    <property type="entry name" value="MoaE_sf"/>
</dbReference>
<comment type="subunit">
    <text evidence="7">Heterotetramer of 2 MoaD subunits and 2 MoaE subunits. Also stable as homodimer. The enzyme changes between these two forms during catalysis.</text>
</comment>
<evidence type="ECO:0000313" key="13">
    <source>
        <dbReference type="EMBL" id="ABI66999.1"/>
    </source>
</evidence>
<evidence type="ECO:0000256" key="1">
    <source>
        <dbReference type="ARBA" id="ARBA00005046"/>
    </source>
</evidence>
<evidence type="ECO:0000256" key="8">
    <source>
        <dbReference type="ARBA" id="ARBA00029745"/>
    </source>
</evidence>
<dbReference type="UniPathway" id="UPA00344"/>
<dbReference type="AlphaFoldDB" id="Q0AL44"/>
<dbReference type="EC" id="2.8.1.12" evidence="3"/>
<evidence type="ECO:0000256" key="10">
    <source>
        <dbReference type="ARBA" id="ARBA00030781"/>
    </source>
</evidence>
<dbReference type="STRING" id="394221.Mmar10_2713"/>
<dbReference type="CDD" id="cd00756">
    <property type="entry name" value="MoaE"/>
    <property type="match status" value="1"/>
</dbReference>
<name>Q0AL44_MARMM</name>
<evidence type="ECO:0000256" key="9">
    <source>
        <dbReference type="ARBA" id="ARBA00030407"/>
    </source>
</evidence>
<evidence type="ECO:0000256" key="11">
    <source>
        <dbReference type="ARBA" id="ARBA00032474"/>
    </source>
</evidence>
<evidence type="ECO:0000313" key="14">
    <source>
        <dbReference type="Proteomes" id="UP000001964"/>
    </source>
</evidence>
<dbReference type="Pfam" id="PF02391">
    <property type="entry name" value="MoaE"/>
    <property type="match status" value="1"/>
</dbReference>
<protein>
    <recommendedName>
        <fullName evidence="4">Molybdopterin synthase catalytic subunit</fullName>
        <ecNumber evidence="3">2.8.1.12</ecNumber>
    </recommendedName>
    <alternativeName>
        <fullName evidence="10">MPT synthase subunit 2</fullName>
    </alternativeName>
    <alternativeName>
        <fullName evidence="8">Molybdenum cofactor biosynthesis protein E</fullName>
    </alternativeName>
    <alternativeName>
        <fullName evidence="9">Molybdopterin-converting factor large subunit</fullName>
    </alternativeName>
    <alternativeName>
        <fullName evidence="11">Molybdopterin-converting factor subunit 2</fullName>
    </alternativeName>
</protein>
<evidence type="ECO:0000256" key="12">
    <source>
        <dbReference type="ARBA" id="ARBA00049878"/>
    </source>
</evidence>
<evidence type="ECO:0000256" key="2">
    <source>
        <dbReference type="ARBA" id="ARBA00005426"/>
    </source>
</evidence>
<dbReference type="GO" id="GO:0030366">
    <property type="term" value="F:molybdopterin synthase activity"/>
    <property type="evidence" value="ECO:0007669"/>
    <property type="project" value="UniProtKB-EC"/>
</dbReference>
<sequence length="151" mass="16583">MQPIIRLGGDTLDLQSLNRLVGHDPACGAVATFAGHVRASSDLTALELIHHPVLTERALERIGATAMTQFSLQALLIAHRYGRMPVGEPIVYIAATAAHRRAALDAVSFTIDVLKTEAPFWKREWRGENAVWIEPTSADQTASEQWMETTP</sequence>
<evidence type="ECO:0000256" key="5">
    <source>
        <dbReference type="ARBA" id="ARBA00023150"/>
    </source>
</evidence>
<comment type="function">
    <text evidence="6">Converts molybdopterin precursor Z into molybdopterin. This requires the incorporation of two sulfur atoms into precursor Z to generate a dithiolene group. The sulfur is provided by MoaD.</text>
</comment>
<gene>
    <name evidence="13" type="ordered locus">Mmar10_2713</name>
</gene>